<dbReference type="GO" id="GO:0015288">
    <property type="term" value="F:porin activity"/>
    <property type="evidence" value="ECO:0007669"/>
    <property type="project" value="TreeGrafter"/>
</dbReference>
<organism evidence="9 10">
    <name type="scientific">Helicobacter aurati</name>
    <dbReference type="NCBI Taxonomy" id="137778"/>
    <lineage>
        <taxon>Bacteria</taxon>
        <taxon>Pseudomonadati</taxon>
        <taxon>Campylobacterota</taxon>
        <taxon>Epsilonproteobacteria</taxon>
        <taxon>Campylobacterales</taxon>
        <taxon>Helicobacteraceae</taxon>
        <taxon>Helicobacter</taxon>
    </lineage>
</organism>
<evidence type="ECO:0000313" key="9">
    <source>
        <dbReference type="EMBL" id="RDU72950.1"/>
    </source>
</evidence>
<keyword evidence="7" id="KW-0998">Cell outer membrane</keyword>
<dbReference type="OrthoDB" id="9810862at2"/>
<gene>
    <name evidence="9" type="ORF">CQA66_03470</name>
</gene>
<keyword evidence="6 8" id="KW-0472">Membrane</keyword>
<dbReference type="GO" id="GO:1990281">
    <property type="term" value="C:efflux pump complex"/>
    <property type="evidence" value="ECO:0007669"/>
    <property type="project" value="TreeGrafter"/>
</dbReference>
<evidence type="ECO:0000256" key="8">
    <source>
        <dbReference type="SAM" id="Phobius"/>
    </source>
</evidence>
<keyword evidence="8" id="KW-1133">Transmembrane helix</keyword>
<keyword evidence="5 8" id="KW-0812">Transmembrane</keyword>
<keyword evidence="10" id="KW-1185">Reference proteome</keyword>
<name>A0A3D8J6P0_9HELI</name>
<dbReference type="Proteomes" id="UP000256424">
    <property type="component" value="Unassembled WGS sequence"/>
</dbReference>
<sequence>MAILQRVFYNYQRILVALCQIFLVYFLLNYLHCPLAFATNSHSIASNEESTHPFSIQEAWQQVLATHEGVRSEMLNTQKADKLALASKLSFLPEISLSALYLHLDKKLELDVIHDRAALQQIQANIGNTNPILSNILTTISTPITLMQQDAVLGALNIIYPIYTGGKRWYGSKIANVLAKDSREALRLRELATFEELVGIYYAVVLHKEILKVSEEMEQGALIHYQNANKLYKLGQIAQIELLTAQVAYDKAKNVTLAARNTLEVSQLALDSILNSTHVVPTSSLSLENYTLQNKQYYIDSALQSYPALRIAANNKQIAEYKKHIAFGNFMPKLIAFGSFIATDNRSRLEQIAPNWFMGIGANWSILSPDGKIQKYQIAKIEQLHATALESQAIKDIELLVAKSYKQVIFTHQEYNSLNSSILLAKENLRLQEKAFLQGIATSTQVNDARNALLSSLTQQQSIAYKEILYLAKLMALHGDITKFFTIVHH</sequence>
<comment type="similarity">
    <text evidence="2">Belongs to the outer membrane factor (OMF) (TC 1.B.17) family.</text>
</comment>
<dbReference type="PANTHER" id="PTHR30026:SF5">
    <property type="entry name" value="ABC-TYPE EFFLUX SYSTEM SECRETIN COMPONENT"/>
    <property type="match status" value="1"/>
</dbReference>
<dbReference type="SUPFAM" id="SSF56954">
    <property type="entry name" value="Outer membrane efflux proteins (OEP)"/>
    <property type="match status" value="1"/>
</dbReference>
<dbReference type="Gene3D" id="1.20.1600.10">
    <property type="entry name" value="Outer membrane efflux proteins (OEP)"/>
    <property type="match status" value="1"/>
</dbReference>
<feature type="transmembrane region" description="Helical" evidence="8">
    <location>
        <begin position="12"/>
        <end position="31"/>
    </location>
</feature>
<evidence type="ECO:0000256" key="4">
    <source>
        <dbReference type="ARBA" id="ARBA00022452"/>
    </source>
</evidence>
<dbReference type="InterPro" id="IPR003423">
    <property type="entry name" value="OMP_efflux"/>
</dbReference>
<evidence type="ECO:0000256" key="7">
    <source>
        <dbReference type="ARBA" id="ARBA00023237"/>
    </source>
</evidence>
<dbReference type="AlphaFoldDB" id="A0A3D8J6P0"/>
<protein>
    <submittedName>
        <fullName evidence="9">TolC family protein</fullName>
    </submittedName>
</protein>
<proteinExistence type="inferred from homology"/>
<dbReference type="EMBL" id="NXLW01000004">
    <property type="protein sequence ID" value="RDU72950.1"/>
    <property type="molecule type" value="Genomic_DNA"/>
</dbReference>
<keyword evidence="3" id="KW-0813">Transport</keyword>
<dbReference type="GO" id="GO:0015562">
    <property type="term" value="F:efflux transmembrane transporter activity"/>
    <property type="evidence" value="ECO:0007669"/>
    <property type="project" value="InterPro"/>
</dbReference>
<keyword evidence="4" id="KW-1134">Transmembrane beta strand</keyword>
<evidence type="ECO:0000256" key="6">
    <source>
        <dbReference type="ARBA" id="ARBA00023136"/>
    </source>
</evidence>
<dbReference type="RefSeq" id="WP_104763097.1">
    <property type="nucleotide sequence ID" value="NZ_FZPM01000013.1"/>
</dbReference>
<dbReference type="GO" id="GO:0009279">
    <property type="term" value="C:cell outer membrane"/>
    <property type="evidence" value="ECO:0007669"/>
    <property type="project" value="UniProtKB-SubCell"/>
</dbReference>
<comment type="subcellular location">
    <subcellularLocation>
        <location evidence="1">Cell outer membrane</location>
    </subcellularLocation>
</comment>
<evidence type="ECO:0000256" key="1">
    <source>
        <dbReference type="ARBA" id="ARBA00004442"/>
    </source>
</evidence>
<evidence type="ECO:0000256" key="3">
    <source>
        <dbReference type="ARBA" id="ARBA00022448"/>
    </source>
</evidence>
<evidence type="ECO:0000313" key="10">
    <source>
        <dbReference type="Proteomes" id="UP000256424"/>
    </source>
</evidence>
<dbReference type="InterPro" id="IPR051906">
    <property type="entry name" value="TolC-like"/>
</dbReference>
<dbReference type="PANTHER" id="PTHR30026">
    <property type="entry name" value="OUTER MEMBRANE PROTEIN TOLC"/>
    <property type="match status" value="1"/>
</dbReference>
<evidence type="ECO:0000256" key="2">
    <source>
        <dbReference type="ARBA" id="ARBA00007613"/>
    </source>
</evidence>
<reference evidence="9 10" key="1">
    <citation type="submission" date="2018-04" db="EMBL/GenBank/DDBJ databases">
        <title>Novel Campyloabacter and Helicobacter Species and Strains.</title>
        <authorList>
            <person name="Mannion A.J."/>
            <person name="Shen Z."/>
            <person name="Fox J.G."/>
        </authorList>
    </citation>
    <scope>NUCLEOTIDE SEQUENCE [LARGE SCALE GENOMIC DNA]</scope>
    <source>
        <strain evidence="9 10">MIT 97-5075</strain>
    </source>
</reference>
<evidence type="ECO:0000256" key="5">
    <source>
        <dbReference type="ARBA" id="ARBA00022692"/>
    </source>
</evidence>
<accession>A0A3D8J6P0</accession>
<dbReference type="Pfam" id="PF02321">
    <property type="entry name" value="OEP"/>
    <property type="match status" value="1"/>
</dbReference>
<comment type="caution">
    <text evidence="9">The sequence shown here is derived from an EMBL/GenBank/DDBJ whole genome shotgun (WGS) entry which is preliminary data.</text>
</comment>